<proteinExistence type="predicted"/>
<evidence type="ECO:0000313" key="2">
    <source>
        <dbReference type="EMBL" id="CAA2973266.1"/>
    </source>
</evidence>
<dbReference type="GO" id="GO:0020037">
    <property type="term" value="F:heme binding"/>
    <property type="evidence" value="ECO:0007669"/>
    <property type="project" value="InterPro"/>
</dbReference>
<dbReference type="PANTHER" id="PTHR11903">
    <property type="entry name" value="PROSTAGLANDIN G/H SYNTHASE"/>
    <property type="match status" value="1"/>
</dbReference>
<protein>
    <submittedName>
        <fullName evidence="2">Alpha-dioxygenase 1-like</fullName>
    </submittedName>
</protein>
<keyword evidence="3" id="KW-1185">Reference proteome</keyword>
<dbReference type="PANTHER" id="PTHR11903:SF11">
    <property type="entry name" value="ALPHA-DIOXYGENASE 1"/>
    <property type="match status" value="1"/>
</dbReference>
<dbReference type="EMBL" id="CACTIH010002093">
    <property type="protein sequence ID" value="CAA2973266.1"/>
    <property type="molecule type" value="Genomic_DNA"/>
</dbReference>
<name>A0A8S0R459_OLEEU</name>
<dbReference type="GO" id="GO:0016702">
    <property type="term" value="F:oxidoreductase activity, acting on single donors with incorporation of molecular oxygen, incorporation of two atoms of oxygen"/>
    <property type="evidence" value="ECO:0007669"/>
    <property type="project" value="TreeGrafter"/>
</dbReference>
<dbReference type="InterPro" id="IPR037120">
    <property type="entry name" value="Haem_peroxidase_sf_animal"/>
</dbReference>
<dbReference type="InterPro" id="IPR050783">
    <property type="entry name" value="Oxylipin_biosynth_metab"/>
</dbReference>
<dbReference type="Proteomes" id="UP000594638">
    <property type="component" value="Unassembled WGS sequence"/>
</dbReference>
<dbReference type="InterPro" id="IPR010255">
    <property type="entry name" value="Haem_peroxidase_sf"/>
</dbReference>
<reference evidence="2 3" key="1">
    <citation type="submission" date="2019-12" db="EMBL/GenBank/DDBJ databases">
        <authorList>
            <person name="Alioto T."/>
            <person name="Alioto T."/>
            <person name="Gomez Garrido J."/>
        </authorList>
    </citation>
    <scope>NUCLEOTIDE SEQUENCE [LARGE SCALE GENOMIC DNA]</scope>
</reference>
<dbReference type="Gene3D" id="1.10.640.10">
    <property type="entry name" value="Haem peroxidase domain superfamily, animal type"/>
    <property type="match status" value="1"/>
</dbReference>
<feature type="non-terminal residue" evidence="2">
    <location>
        <position position="124"/>
    </location>
</feature>
<evidence type="ECO:0000256" key="1">
    <source>
        <dbReference type="SAM" id="MobiDB-lite"/>
    </source>
</evidence>
<dbReference type="AlphaFoldDB" id="A0A8S0R459"/>
<sequence length="124" mass="14493">MELIKSILLKPFHSFIHKDFHEVVARMTLMDRFIFLIIHFIDKLAIWHRLPVLLGLIYLALRRHLHQEYNLLNVGKSPVGVRYNPADFPFRTADGMFNDPFNEGAGSEDSFFGRNVLPVDQKKE</sequence>
<feature type="region of interest" description="Disordered" evidence="1">
    <location>
        <begin position="102"/>
        <end position="124"/>
    </location>
</feature>
<dbReference type="GO" id="GO:0004601">
    <property type="term" value="F:peroxidase activity"/>
    <property type="evidence" value="ECO:0007669"/>
    <property type="project" value="InterPro"/>
</dbReference>
<comment type="caution">
    <text evidence="2">The sequence shown here is derived from an EMBL/GenBank/DDBJ whole genome shotgun (WGS) entry which is preliminary data.</text>
</comment>
<dbReference type="GO" id="GO:0006979">
    <property type="term" value="P:response to oxidative stress"/>
    <property type="evidence" value="ECO:0007669"/>
    <property type="project" value="InterPro"/>
</dbReference>
<organism evidence="2 3">
    <name type="scientific">Olea europaea subsp. europaea</name>
    <dbReference type="NCBI Taxonomy" id="158383"/>
    <lineage>
        <taxon>Eukaryota</taxon>
        <taxon>Viridiplantae</taxon>
        <taxon>Streptophyta</taxon>
        <taxon>Embryophyta</taxon>
        <taxon>Tracheophyta</taxon>
        <taxon>Spermatophyta</taxon>
        <taxon>Magnoliopsida</taxon>
        <taxon>eudicotyledons</taxon>
        <taxon>Gunneridae</taxon>
        <taxon>Pentapetalae</taxon>
        <taxon>asterids</taxon>
        <taxon>lamiids</taxon>
        <taxon>Lamiales</taxon>
        <taxon>Oleaceae</taxon>
        <taxon>Oleeae</taxon>
        <taxon>Olea</taxon>
    </lineage>
</organism>
<dbReference type="SUPFAM" id="SSF48113">
    <property type="entry name" value="Heme-dependent peroxidases"/>
    <property type="match status" value="1"/>
</dbReference>
<dbReference type="OrthoDB" id="823504at2759"/>
<gene>
    <name evidence="2" type="ORF">OLEA9_A107564</name>
</gene>
<evidence type="ECO:0000313" key="3">
    <source>
        <dbReference type="Proteomes" id="UP000594638"/>
    </source>
</evidence>
<dbReference type="Gramene" id="OE9A107564T1">
    <property type="protein sequence ID" value="OE9A107564C1"/>
    <property type="gene ID" value="OE9A107564"/>
</dbReference>
<accession>A0A8S0R459</accession>